<organism evidence="3 4">
    <name type="scientific">Nocardioides flavescens</name>
    <dbReference type="NCBI Taxonomy" id="2691959"/>
    <lineage>
        <taxon>Bacteria</taxon>
        <taxon>Bacillati</taxon>
        <taxon>Actinomycetota</taxon>
        <taxon>Actinomycetes</taxon>
        <taxon>Propionibacteriales</taxon>
        <taxon>Nocardioidaceae</taxon>
        <taxon>Nocardioides</taxon>
    </lineage>
</organism>
<proteinExistence type="predicted"/>
<gene>
    <name evidence="3" type="ORF">GRQ65_18395</name>
</gene>
<reference evidence="3 4" key="1">
    <citation type="submission" date="2019-12" db="EMBL/GenBank/DDBJ databases">
        <authorList>
            <person name="Kun Z."/>
        </authorList>
    </citation>
    <scope>NUCLEOTIDE SEQUENCE [LARGE SCALE GENOMIC DNA]</scope>
    <source>
        <strain evidence="3 4">YIM 123512</strain>
    </source>
</reference>
<dbReference type="GO" id="GO:0008233">
    <property type="term" value="F:peptidase activity"/>
    <property type="evidence" value="ECO:0007669"/>
    <property type="project" value="InterPro"/>
</dbReference>
<evidence type="ECO:0000313" key="3">
    <source>
        <dbReference type="EMBL" id="MXG91520.1"/>
    </source>
</evidence>
<dbReference type="InterPro" id="IPR039561">
    <property type="entry name" value="Peptidase_M15C"/>
</dbReference>
<evidence type="ECO:0000313" key="4">
    <source>
        <dbReference type="Proteomes" id="UP000473325"/>
    </source>
</evidence>
<dbReference type="Proteomes" id="UP000473325">
    <property type="component" value="Unassembled WGS sequence"/>
</dbReference>
<feature type="signal peptide" evidence="1">
    <location>
        <begin position="1"/>
        <end position="30"/>
    </location>
</feature>
<evidence type="ECO:0000256" key="1">
    <source>
        <dbReference type="SAM" id="SignalP"/>
    </source>
</evidence>
<dbReference type="RefSeq" id="WP_160879450.1">
    <property type="nucleotide sequence ID" value="NZ_WUEK01000013.1"/>
</dbReference>
<evidence type="ECO:0000259" key="2">
    <source>
        <dbReference type="Pfam" id="PF13539"/>
    </source>
</evidence>
<accession>A0A6L7EXH2</accession>
<comment type="caution">
    <text evidence="3">The sequence shown here is derived from an EMBL/GenBank/DDBJ whole genome shotgun (WGS) entry which is preliminary data.</text>
</comment>
<dbReference type="SUPFAM" id="SSF55166">
    <property type="entry name" value="Hedgehog/DD-peptidase"/>
    <property type="match status" value="1"/>
</dbReference>
<name>A0A6L7EXH2_9ACTN</name>
<dbReference type="InterPro" id="IPR009045">
    <property type="entry name" value="Zn_M74/Hedgehog-like"/>
</dbReference>
<feature type="domain" description="Peptidase M15C" evidence="2">
    <location>
        <begin position="370"/>
        <end position="444"/>
    </location>
</feature>
<sequence length="463" mass="50025">MRPSPTALLVLVTTVLASVATGLFSPAASAAEPTSLTLTATGGTAGAASTVTAQLVRADGSGVAGAPVLLERSHAGTWVAVATLTTDASGRAVTSAPLAQASADNAFRASYAGDASLAPAASPVVVAPLERVASRLRLRAPRTVVDERTATLRVRWTTNDGGPVSGEVRLEQRVGKRWQVVEVVTTDASGRARLEVEPRTDSRWRARAEALEWVDGATSRPHSIDNLPPGERVRLPAGAPRPRISLPDQPHAVGEGPNPVVTTIPDDVWDEMTGVSWHPGCPVGREGLRLLRINYWDYDGYRRRGELVAATGAMERMRGALADMYRARLPIRSMWRVDRFGFSGRSRGGDDYASMAAGNTSAFNCRDVTGRPGVRSPHSWGGSLDVNTWENPFRSARGIVPNAWWQPRSHPRVAWRSRSHPVVRIMVRHGLRWAYGLSDTQHFETAYRPSRAAYPRCAVLSCD</sequence>
<dbReference type="AlphaFoldDB" id="A0A6L7EXH2"/>
<protein>
    <recommendedName>
        <fullName evidence="2">Peptidase M15C domain-containing protein</fullName>
    </recommendedName>
</protein>
<dbReference type="Gene3D" id="3.30.1380.10">
    <property type="match status" value="1"/>
</dbReference>
<dbReference type="EMBL" id="WUEK01000013">
    <property type="protein sequence ID" value="MXG91520.1"/>
    <property type="molecule type" value="Genomic_DNA"/>
</dbReference>
<feature type="chain" id="PRO_5026757964" description="Peptidase M15C domain-containing protein" evidence="1">
    <location>
        <begin position="31"/>
        <end position="463"/>
    </location>
</feature>
<keyword evidence="4" id="KW-1185">Reference proteome</keyword>
<dbReference type="Pfam" id="PF13539">
    <property type="entry name" value="Peptidase_M15_4"/>
    <property type="match status" value="1"/>
</dbReference>
<keyword evidence="1" id="KW-0732">Signal</keyword>